<protein>
    <recommendedName>
        <fullName evidence="8">3beta-hydroxysteroid 3-dehydrogenase</fullName>
        <ecNumber evidence="8">1.1.1.270</ecNumber>
    </recommendedName>
</protein>
<dbReference type="GO" id="GO:0000253">
    <property type="term" value="F:3-beta-hydroxysteroid 3-dehydrogenase (NADP+) activity"/>
    <property type="evidence" value="ECO:0007669"/>
    <property type="project" value="UniProtKB-EC"/>
</dbReference>
<dbReference type="InterPro" id="IPR051593">
    <property type="entry name" value="Ergosterol_Biosynth_ERG27"/>
</dbReference>
<dbReference type="SUPFAM" id="SSF51735">
    <property type="entry name" value="NAD(P)-binding Rossmann-fold domains"/>
    <property type="match status" value="1"/>
</dbReference>
<dbReference type="EC" id="1.1.1.270" evidence="8"/>
<dbReference type="GO" id="GO:0005741">
    <property type="term" value="C:mitochondrial outer membrane"/>
    <property type="evidence" value="ECO:0007669"/>
    <property type="project" value="TreeGrafter"/>
</dbReference>
<dbReference type="InterPro" id="IPR036291">
    <property type="entry name" value="NAD(P)-bd_dom_sf"/>
</dbReference>
<evidence type="ECO:0000256" key="8">
    <source>
        <dbReference type="ARBA" id="ARBA00023621"/>
    </source>
</evidence>
<evidence type="ECO:0000256" key="1">
    <source>
        <dbReference type="ARBA" id="ARBA00022516"/>
    </source>
</evidence>
<evidence type="ECO:0000256" key="4">
    <source>
        <dbReference type="ARBA" id="ARBA00023002"/>
    </source>
</evidence>
<proteinExistence type="inferred from homology"/>
<keyword evidence="5" id="KW-0443">Lipid metabolism</keyword>
<accession>A0A168TB61</accession>
<evidence type="ECO:0000256" key="5">
    <source>
        <dbReference type="ARBA" id="ARBA00023098"/>
    </source>
</evidence>
<dbReference type="EMBL" id="LT555210">
    <property type="protein sequence ID" value="SAM09774.1"/>
    <property type="molecule type" value="Genomic_DNA"/>
</dbReference>
<dbReference type="PANTHER" id="PTHR43647">
    <property type="entry name" value="DEHYDROGENASE"/>
    <property type="match status" value="1"/>
</dbReference>
<dbReference type="Pfam" id="PF00106">
    <property type="entry name" value="adh_short"/>
    <property type="match status" value="1"/>
</dbReference>
<dbReference type="Proteomes" id="UP000078561">
    <property type="component" value="Unassembled WGS sequence"/>
</dbReference>
<dbReference type="STRING" id="4829.A0A168TB61"/>
<dbReference type="InParanoid" id="A0A168TB61"/>
<dbReference type="GO" id="GO:0005789">
    <property type="term" value="C:endoplasmic reticulum membrane"/>
    <property type="evidence" value="ECO:0007669"/>
    <property type="project" value="TreeGrafter"/>
</dbReference>
<keyword evidence="4" id="KW-0560">Oxidoreductase</keyword>
<dbReference type="FunCoup" id="A0A168TB61">
    <property type="interactions" value="83"/>
</dbReference>
<reference evidence="9" key="1">
    <citation type="submission" date="2016-04" db="EMBL/GenBank/DDBJ databases">
        <authorList>
            <person name="Evans L.H."/>
            <person name="Alamgir A."/>
            <person name="Owens N."/>
            <person name="Weber N.D."/>
            <person name="Virtaneva K."/>
            <person name="Barbian K."/>
            <person name="Babar A."/>
            <person name="Rosenke K."/>
        </authorList>
    </citation>
    <scope>NUCLEOTIDE SEQUENCE [LARGE SCALE GENOMIC DNA]</scope>
    <source>
        <strain evidence="9">CBS 101.48</strain>
    </source>
</reference>
<organism evidence="9">
    <name type="scientific">Absidia glauca</name>
    <name type="common">Pin mould</name>
    <dbReference type="NCBI Taxonomy" id="4829"/>
    <lineage>
        <taxon>Eukaryota</taxon>
        <taxon>Fungi</taxon>
        <taxon>Fungi incertae sedis</taxon>
        <taxon>Mucoromycota</taxon>
        <taxon>Mucoromycotina</taxon>
        <taxon>Mucoromycetes</taxon>
        <taxon>Mucorales</taxon>
        <taxon>Cunninghamellaceae</taxon>
        <taxon>Absidia</taxon>
    </lineage>
</organism>
<sequence length="326" mass="36042">MKVAIITGANAGVGFGLVQHLLQKDESMTIVMACRNLSRANHARGLLLEEFPQANIDVEIVDVGNIASVFQFCENIKKKYQQINYLFCNAGILSALGINWKLTISMLLTDPVGLIERADATIQAVGEINDDGMGRVFAANVFGHYAMMRSFEPLLSNSKDGRVVWTSSLTADGSCFDINDWQGIKSLTPYESSKWACDLISVACHDRFQKENLPISSFTTSPGVVASNIGDLPYWVTELRKLLHYLMRFVGVTSQNISGYRGAVADAFVALTPLSSLNTTLRYLAATDRWGTSFVEEHPLDIDISTAKELIRKCELAYQAHRHKLP</sequence>
<name>A0A168TB61_ABSGL</name>
<comment type="pathway">
    <text evidence="6">Steroid biosynthesis; zymosterol biosynthesis; zymosterol from lanosterol: step 5/6.</text>
</comment>
<keyword evidence="10" id="KW-1185">Reference proteome</keyword>
<evidence type="ECO:0000256" key="7">
    <source>
        <dbReference type="ARBA" id="ARBA00023593"/>
    </source>
</evidence>
<dbReference type="AlphaFoldDB" id="A0A168TB61"/>
<evidence type="ECO:0000256" key="2">
    <source>
        <dbReference type="ARBA" id="ARBA00022857"/>
    </source>
</evidence>
<dbReference type="GO" id="GO:0006694">
    <property type="term" value="P:steroid biosynthetic process"/>
    <property type="evidence" value="ECO:0007669"/>
    <property type="project" value="UniProtKB-KW"/>
</dbReference>
<keyword evidence="3" id="KW-0752">Steroid biosynthesis</keyword>
<dbReference type="PRINTS" id="PR00081">
    <property type="entry name" value="GDHRDH"/>
</dbReference>
<comment type="similarity">
    <text evidence="7">Belongs to the short-chain dehydrogenases/reductases (SDR) family. ERG27 subfamily.</text>
</comment>
<evidence type="ECO:0000313" key="9">
    <source>
        <dbReference type="EMBL" id="SAM09774.1"/>
    </source>
</evidence>
<dbReference type="GO" id="GO:0005811">
    <property type="term" value="C:lipid droplet"/>
    <property type="evidence" value="ECO:0007669"/>
    <property type="project" value="TreeGrafter"/>
</dbReference>
<evidence type="ECO:0000313" key="10">
    <source>
        <dbReference type="Proteomes" id="UP000078561"/>
    </source>
</evidence>
<evidence type="ECO:0000256" key="6">
    <source>
        <dbReference type="ARBA" id="ARBA00023589"/>
    </source>
</evidence>
<gene>
    <name evidence="9" type="primary">ABSGL_15483.1 scaffold 17607</name>
</gene>
<dbReference type="InterPro" id="IPR002347">
    <property type="entry name" value="SDR_fam"/>
</dbReference>
<dbReference type="OMA" id="WHNIDGY"/>
<keyword evidence="1" id="KW-0444">Lipid biosynthesis</keyword>
<evidence type="ECO:0000256" key="3">
    <source>
        <dbReference type="ARBA" id="ARBA00022955"/>
    </source>
</evidence>
<dbReference type="PANTHER" id="PTHR43647:SF1">
    <property type="entry name" value="3-KETO-STEROID REDUCTASE ERG27"/>
    <property type="match status" value="1"/>
</dbReference>
<keyword evidence="2" id="KW-0521">NADP</keyword>
<dbReference type="Gene3D" id="3.40.50.720">
    <property type="entry name" value="NAD(P)-binding Rossmann-like Domain"/>
    <property type="match status" value="1"/>
</dbReference>
<dbReference type="OrthoDB" id="9989144at2759"/>